<dbReference type="EMBL" id="JASCZI010030224">
    <property type="protein sequence ID" value="MED6118933.1"/>
    <property type="molecule type" value="Genomic_DNA"/>
</dbReference>
<organism evidence="1 2">
    <name type="scientific">Stylosanthes scabra</name>
    <dbReference type="NCBI Taxonomy" id="79078"/>
    <lineage>
        <taxon>Eukaryota</taxon>
        <taxon>Viridiplantae</taxon>
        <taxon>Streptophyta</taxon>
        <taxon>Embryophyta</taxon>
        <taxon>Tracheophyta</taxon>
        <taxon>Spermatophyta</taxon>
        <taxon>Magnoliopsida</taxon>
        <taxon>eudicotyledons</taxon>
        <taxon>Gunneridae</taxon>
        <taxon>Pentapetalae</taxon>
        <taxon>rosids</taxon>
        <taxon>fabids</taxon>
        <taxon>Fabales</taxon>
        <taxon>Fabaceae</taxon>
        <taxon>Papilionoideae</taxon>
        <taxon>50 kb inversion clade</taxon>
        <taxon>dalbergioids sensu lato</taxon>
        <taxon>Dalbergieae</taxon>
        <taxon>Pterocarpus clade</taxon>
        <taxon>Stylosanthes</taxon>
    </lineage>
</organism>
<keyword evidence="2" id="KW-1185">Reference proteome</keyword>
<dbReference type="Proteomes" id="UP001341840">
    <property type="component" value="Unassembled WGS sequence"/>
</dbReference>
<evidence type="ECO:0000313" key="2">
    <source>
        <dbReference type="Proteomes" id="UP001341840"/>
    </source>
</evidence>
<dbReference type="Gene3D" id="1.10.420.10">
    <property type="entry name" value="Peroxidase, domain 2"/>
    <property type="match status" value="1"/>
</dbReference>
<proteinExistence type="predicted"/>
<evidence type="ECO:0000313" key="1">
    <source>
        <dbReference type="EMBL" id="MED6118933.1"/>
    </source>
</evidence>
<protein>
    <submittedName>
        <fullName evidence="1">Uncharacterized protein</fullName>
    </submittedName>
</protein>
<sequence length="85" mass="9319">MAESFLFSVAQSLIGKLASPAYEAALFNSLELALDSSTKDFVASFAANGDEFQKSFADAMVNMGRLRFWSGMKERFTKIVGPLIK</sequence>
<name>A0ABU6R548_9FABA</name>
<gene>
    <name evidence="1" type="ORF">PIB30_007438</name>
</gene>
<reference evidence="1 2" key="1">
    <citation type="journal article" date="2023" name="Plants (Basel)">
        <title>Bridging the Gap: Combining Genomics and Transcriptomics Approaches to Understand Stylosanthes scabra, an Orphan Legume from the Brazilian Caatinga.</title>
        <authorList>
            <person name="Ferreira-Neto J.R.C."/>
            <person name="da Silva M.D."/>
            <person name="Binneck E."/>
            <person name="de Melo N.F."/>
            <person name="da Silva R.H."/>
            <person name="de Melo A.L.T.M."/>
            <person name="Pandolfi V."/>
            <person name="Bustamante F.O."/>
            <person name="Brasileiro-Vidal A.C."/>
            <person name="Benko-Iseppon A.M."/>
        </authorList>
    </citation>
    <scope>NUCLEOTIDE SEQUENCE [LARGE SCALE GENOMIC DNA]</scope>
    <source>
        <tissue evidence="1">Leaves</tissue>
    </source>
</reference>
<dbReference type="SUPFAM" id="SSF48113">
    <property type="entry name" value="Heme-dependent peroxidases"/>
    <property type="match status" value="1"/>
</dbReference>
<comment type="caution">
    <text evidence="1">The sequence shown here is derived from an EMBL/GenBank/DDBJ whole genome shotgun (WGS) entry which is preliminary data.</text>
</comment>
<dbReference type="InterPro" id="IPR010255">
    <property type="entry name" value="Haem_peroxidase_sf"/>
</dbReference>
<accession>A0ABU6R548</accession>